<evidence type="ECO:0000256" key="2">
    <source>
        <dbReference type="ARBA" id="ARBA00023125"/>
    </source>
</evidence>
<organism evidence="5 6">
    <name type="scientific">Candidatus Curtissbacteria bacterium RIFCSPLOWO2_01_FULL_37_9</name>
    <dbReference type="NCBI Taxonomy" id="1797724"/>
    <lineage>
        <taxon>Bacteria</taxon>
        <taxon>Candidatus Curtissiibacteriota</taxon>
    </lineage>
</organism>
<proteinExistence type="predicted"/>
<dbReference type="STRING" id="1797724.A3A48_01240"/>
<evidence type="ECO:0000313" key="5">
    <source>
        <dbReference type="EMBL" id="OGD94183.1"/>
    </source>
</evidence>
<keyword evidence="1" id="KW-0805">Transcription regulation</keyword>
<dbReference type="GO" id="GO:0003700">
    <property type="term" value="F:DNA-binding transcription factor activity"/>
    <property type="evidence" value="ECO:0007669"/>
    <property type="project" value="TreeGrafter"/>
</dbReference>
<dbReference type="InterPro" id="IPR050807">
    <property type="entry name" value="TransReg_Diox_bact_type"/>
</dbReference>
<evidence type="ECO:0000313" key="6">
    <source>
        <dbReference type="Proteomes" id="UP000178336"/>
    </source>
</evidence>
<dbReference type="PANTHER" id="PTHR46797">
    <property type="entry name" value="HTH-TYPE TRANSCRIPTIONAL REGULATOR"/>
    <property type="match status" value="1"/>
</dbReference>
<dbReference type="GO" id="GO:0003677">
    <property type="term" value="F:DNA binding"/>
    <property type="evidence" value="ECO:0007669"/>
    <property type="project" value="UniProtKB-KW"/>
</dbReference>
<dbReference type="InterPro" id="IPR001387">
    <property type="entry name" value="Cro/C1-type_HTH"/>
</dbReference>
<feature type="domain" description="HTH cro/C1-type" evidence="4">
    <location>
        <begin position="13"/>
        <end position="67"/>
    </location>
</feature>
<sequence length="68" mass="7852">MAQRGRRTVGDKIKKFREHRSLSQEELSAILNISITHMGYLEQNRRVPSLKLLRKIAKALKVPAKDLI</sequence>
<dbReference type="CDD" id="cd00093">
    <property type="entry name" value="HTH_XRE"/>
    <property type="match status" value="1"/>
</dbReference>
<gene>
    <name evidence="5" type="ORF">A3A48_01240</name>
</gene>
<evidence type="ECO:0000256" key="3">
    <source>
        <dbReference type="ARBA" id="ARBA00023163"/>
    </source>
</evidence>
<dbReference type="SUPFAM" id="SSF47413">
    <property type="entry name" value="lambda repressor-like DNA-binding domains"/>
    <property type="match status" value="1"/>
</dbReference>
<dbReference type="GO" id="GO:0005829">
    <property type="term" value="C:cytosol"/>
    <property type="evidence" value="ECO:0007669"/>
    <property type="project" value="TreeGrafter"/>
</dbReference>
<evidence type="ECO:0000256" key="1">
    <source>
        <dbReference type="ARBA" id="ARBA00023015"/>
    </source>
</evidence>
<keyword evidence="2" id="KW-0238">DNA-binding</keyword>
<dbReference type="Proteomes" id="UP000178336">
    <property type="component" value="Unassembled WGS sequence"/>
</dbReference>
<evidence type="ECO:0000259" key="4">
    <source>
        <dbReference type="PROSITE" id="PS50943"/>
    </source>
</evidence>
<protein>
    <recommendedName>
        <fullName evidence="4">HTH cro/C1-type domain-containing protein</fullName>
    </recommendedName>
</protein>
<reference evidence="5 6" key="1">
    <citation type="journal article" date="2016" name="Nat. Commun.">
        <title>Thousands of microbial genomes shed light on interconnected biogeochemical processes in an aquifer system.</title>
        <authorList>
            <person name="Anantharaman K."/>
            <person name="Brown C.T."/>
            <person name="Hug L.A."/>
            <person name="Sharon I."/>
            <person name="Castelle C.J."/>
            <person name="Probst A.J."/>
            <person name="Thomas B.C."/>
            <person name="Singh A."/>
            <person name="Wilkins M.J."/>
            <person name="Karaoz U."/>
            <person name="Brodie E.L."/>
            <person name="Williams K.H."/>
            <person name="Hubbard S.S."/>
            <person name="Banfield J.F."/>
        </authorList>
    </citation>
    <scope>NUCLEOTIDE SEQUENCE [LARGE SCALE GENOMIC DNA]</scope>
</reference>
<dbReference type="PANTHER" id="PTHR46797:SF23">
    <property type="entry name" value="HTH-TYPE TRANSCRIPTIONAL REGULATOR SUTR"/>
    <property type="match status" value="1"/>
</dbReference>
<dbReference type="Pfam" id="PF01381">
    <property type="entry name" value="HTH_3"/>
    <property type="match status" value="1"/>
</dbReference>
<accession>A0A1F5GQL6</accession>
<dbReference type="SMART" id="SM00530">
    <property type="entry name" value="HTH_XRE"/>
    <property type="match status" value="1"/>
</dbReference>
<dbReference type="Gene3D" id="1.10.260.40">
    <property type="entry name" value="lambda repressor-like DNA-binding domains"/>
    <property type="match status" value="1"/>
</dbReference>
<dbReference type="PROSITE" id="PS50943">
    <property type="entry name" value="HTH_CROC1"/>
    <property type="match status" value="1"/>
</dbReference>
<dbReference type="AlphaFoldDB" id="A0A1F5GQL6"/>
<name>A0A1F5GQL6_9BACT</name>
<dbReference type="InterPro" id="IPR010982">
    <property type="entry name" value="Lambda_DNA-bd_dom_sf"/>
</dbReference>
<dbReference type="EMBL" id="MFBN01000051">
    <property type="protein sequence ID" value="OGD94183.1"/>
    <property type="molecule type" value="Genomic_DNA"/>
</dbReference>
<comment type="caution">
    <text evidence="5">The sequence shown here is derived from an EMBL/GenBank/DDBJ whole genome shotgun (WGS) entry which is preliminary data.</text>
</comment>
<keyword evidence="3" id="KW-0804">Transcription</keyword>